<dbReference type="GO" id="GO:0008270">
    <property type="term" value="F:zinc ion binding"/>
    <property type="evidence" value="ECO:0007669"/>
    <property type="project" value="InterPro"/>
</dbReference>
<dbReference type="PANTHER" id="PTHR11079">
    <property type="entry name" value="CYTOSINE DEAMINASE FAMILY MEMBER"/>
    <property type="match status" value="1"/>
</dbReference>
<proteinExistence type="predicted"/>
<evidence type="ECO:0000256" key="1">
    <source>
        <dbReference type="ARBA" id="ARBA00022723"/>
    </source>
</evidence>
<dbReference type="InterPro" id="IPR002125">
    <property type="entry name" value="CMP_dCMP_dom"/>
</dbReference>
<organism evidence="5">
    <name type="scientific">Odontella aurita</name>
    <dbReference type="NCBI Taxonomy" id="265563"/>
    <lineage>
        <taxon>Eukaryota</taxon>
        <taxon>Sar</taxon>
        <taxon>Stramenopiles</taxon>
        <taxon>Ochrophyta</taxon>
        <taxon>Bacillariophyta</taxon>
        <taxon>Mediophyceae</taxon>
        <taxon>Biddulphiophycidae</taxon>
        <taxon>Eupodiscales</taxon>
        <taxon>Odontellaceae</taxon>
        <taxon>Odontella</taxon>
    </lineage>
</organism>
<feature type="region of interest" description="Disordered" evidence="3">
    <location>
        <begin position="1"/>
        <end position="28"/>
    </location>
</feature>
<dbReference type="SUPFAM" id="SSF53927">
    <property type="entry name" value="Cytidine deaminase-like"/>
    <property type="match status" value="1"/>
</dbReference>
<evidence type="ECO:0000313" key="5">
    <source>
        <dbReference type="EMBL" id="CAE2204256.1"/>
    </source>
</evidence>
<dbReference type="PROSITE" id="PS00903">
    <property type="entry name" value="CYT_DCMP_DEAMINASES_1"/>
    <property type="match status" value="1"/>
</dbReference>
<accession>A0A7S4HN51</accession>
<dbReference type="InterPro" id="IPR016192">
    <property type="entry name" value="APOBEC/CMP_deaminase_Zn-bd"/>
</dbReference>
<keyword evidence="2" id="KW-0862">Zinc</keyword>
<dbReference type="PANTHER" id="PTHR11079:SF179">
    <property type="entry name" value="TRNA(ADENINE(34)) DEAMINASE, CHLOROPLASTIC"/>
    <property type="match status" value="1"/>
</dbReference>
<sequence>MSGADDDNEAADDQTEEGVSLPEDPAAISKTCSPLAPFDLFGWRPDPELTDDENYMDVVLLITRHSVCDWQGHMGSIIVDPALGLEEGGAQKQPDQKEEGFQEGIGKEEVRIRRLERRLLSHVISAATNSPLYGKEDSDLHAEIDALGQACRSHRSTEGCSVYITMPPCRRCFAALVAFRVGRIVSRKLPPEKIRAVAAERGIEVVELTAAQKRTQMARINALVNRSRTDEELMQFVANRRKRKEGRRRRGELKR</sequence>
<keyword evidence="1" id="KW-0479">Metal-binding</keyword>
<dbReference type="EMBL" id="HBKQ01002922">
    <property type="protein sequence ID" value="CAE2204256.1"/>
    <property type="molecule type" value="Transcribed_RNA"/>
</dbReference>
<dbReference type="GO" id="GO:0008251">
    <property type="term" value="F:tRNA-specific adenosine deaminase activity"/>
    <property type="evidence" value="ECO:0007669"/>
    <property type="project" value="TreeGrafter"/>
</dbReference>
<feature type="domain" description="CMP/dCMP-type deaminase" evidence="4">
    <location>
        <begin position="50"/>
        <end position="197"/>
    </location>
</feature>
<protein>
    <recommendedName>
        <fullName evidence="4">CMP/dCMP-type deaminase domain-containing protein</fullName>
    </recommendedName>
</protein>
<evidence type="ECO:0000256" key="3">
    <source>
        <dbReference type="SAM" id="MobiDB-lite"/>
    </source>
</evidence>
<dbReference type="AlphaFoldDB" id="A0A7S4HN51"/>
<reference evidence="5" key="1">
    <citation type="submission" date="2021-01" db="EMBL/GenBank/DDBJ databases">
        <authorList>
            <person name="Corre E."/>
            <person name="Pelletier E."/>
            <person name="Niang G."/>
            <person name="Scheremetjew M."/>
            <person name="Finn R."/>
            <person name="Kale V."/>
            <person name="Holt S."/>
            <person name="Cochrane G."/>
            <person name="Meng A."/>
            <person name="Brown T."/>
            <person name="Cohen L."/>
        </authorList>
    </citation>
    <scope>NUCLEOTIDE SEQUENCE</scope>
    <source>
        <strain evidence="5">Isolate 1302-5</strain>
    </source>
</reference>
<evidence type="ECO:0000256" key="2">
    <source>
        <dbReference type="ARBA" id="ARBA00022833"/>
    </source>
</evidence>
<dbReference type="Pfam" id="PF00383">
    <property type="entry name" value="dCMP_cyt_deam_1"/>
    <property type="match status" value="1"/>
</dbReference>
<dbReference type="GO" id="GO:0002100">
    <property type="term" value="P:tRNA wobble adenosine to inosine editing"/>
    <property type="evidence" value="ECO:0007669"/>
    <property type="project" value="TreeGrafter"/>
</dbReference>
<feature type="compositionally biased region" description="Acidic residues" evidence="3">
    <location>
        <begin position="1"/>
        <end position="16"/>
    </location>
</feature>
<evidence type="ECO:0000259" key="4">
    <source>
        <dbReference type="PROSITE" id="PS51747"/>
    </source>
</evidence>
<dbReference type="InterPro" id="IPR016193">
    <property type="entry name" value="Cytidine_deaminase-like"/>
</dbReference>
<dbReference type="Gene3D" id="3.40.140.10">
    <property type="entry name" value="Cytidine Deaminase, domain 2"/>
    <property type="match status" value="1"/>
</dbReference>
<gene>
    <name evidence="5" type="ORF">OAUR00152_LOCUS2001</name>
</gene>
<dbReference type="PROSITE" id="PS51747">
    <property type="entry name" value="CYT_DCMP_DEAMINASES_2"/>
    <property type="match status" value="1"/>
</dbReference>
<name>A0A7S4HN51_9STRA</name>